<feature type="domain" description="Zn(2)-C6 fungal-type" evidence="8">
    <location>
        <begin position="29"/>
        <end position="63"/>
    </location>
</feature>
<dbReference type="Proteomes" id="UP000053958">
    <property type="component" value="Unassembled WGS sequence"/>
</dbReference>
<organism evidence="9 10">
    <name type="scientific">Rasamsonia emersonii (strain ATCC 16479 / CBS 393.64 / IMI 116815)</name>
    <dbReference type="NCBI Taxonomy" id="1408163"/>
    <lineage>
        <taxon>Eukaryota</taxon>
        <taxon>Fungi</taxon>
        <taxon>Dikarya</taxon>
        <taxon>Ascomycota</taxon>
        <taxon>Pezizomycotina</taxon>
        <taxon>Eurotiomycetes</taxon>
        <taxon>Eurotiomycetidae</taxon>
        <taxon>Eurotiales</taxon>
        <taxon>Trichocomaceae</taxon>
        <taxon>Rasamsonia</taxon>
    </lineage>
</organism>
<feature type="region of interest" description="Disordered" evidence="7">
    <location>
        <begin position="70"/>
        <end position="89"/>
    </location>
</feature>
<dbReference type="RefSeq" id="XP_013325851.1">
    <property type="nucleotide sequence ID" value="XM_013470397.1"/>
</dbReference>
<evidence type="ECO:0000256" key="7">
    <source>
        <dbReference type="SAM" id="MobiDB-lite"/>
    </source>
</evidence>
<keyword evidence="3" id="KW-0805">Transcription regulation</keyword>
<sequence length="185" mass="21089">QAGVIYTYFSLFSTSPVHSVCPIMRNSIACVPCRTAKLKCSHRNQQPPCDRCRASGKADACQFPERWTSALHRQPKKPRQRQRDQLGPNRVQVLNQLTSEPTRPAGPSRFLESPSATGREIQRDNTGERQLSQNPLDWLADDVQNSYLRCSYKWCFHHKPTLLRKIRDGTIDKAMAWAILALASR</sequence>
<dbReference type="CDD" id="cd00067">
    <property type="entry name" value="GAL4"/>
    <property type="match status" value="1"/>
</dbReference>
<feature type="non-terminal residue" evidence="9">
    <location>
        <position position="1"/>
    </location>
</feature>
<keyword evidence="5" id="KW-0804">Transcription</keyword>
<gene>
    <name evidence="9" type="ORF">T310_6799</name>
</gene>
<dbReference type="PROSITE" id="PS50048">
    <property type="entry name" value="ZN2_CY6_FUNGAL_2"/>
    <property type="match status" value="1"/>
</dbReference>
<accession>A0A0F4YLY6</accession>
<dbReference type="Pfam" id="PF00172">
    <property type="entry name" value="Zn_clus"/>
    <property type="match status" value="1"/>
</dbReference>
<dbReference type="AlphaFoldDB" id="A0A0F4YLY6"/>
<keyword evidence="6" id="KW-0539">Nucleus</keyword>
<feature type="region of interest" description="Disordered" evidence="7">
    <location>
        <begin position="97"/>
        <end position="133"/>
    </location>
</feature>
<evidence type="ECO:0000256" key="4">
    <source>
        <dbReference type="ARBA" id="ARBA00023125"/>
    </source>
</evidence>
<dbReference type="GO" id="GO:0003677">
    <property type="term" value="F:DNA binding"/>
    <property type="evidence" value="ECO:0007669"/>
    <property type="project" value="UniProtKB-KW"/>
</dbReference>
<dbReference type="Gene3D" id="4.10.240.10">
    <property type="entry name" value="Zn(2)-C6 fungal-type DNA-binding domain"/>
    <property type="match status" value="1"/>
</dbReference>
<evidence type="ECO:0000313" key="10">
    <source>
        <dbReference type="Proteomes" id="UP000053958"/>
    </source>
</evidence>
<evidence type="ECO:0000259" key="8">
    <source>
        <dbReference type="PROSITE" id="PS50048"/>
    </source>
</evidence>
<proteinExistence type="predicted"/>
<protein>
    <recommendedName>
        <fullName evidence="8">Zn(2)-C6 fungal-type domain-containing protein</fullName>
    </recommendedName>
</protein>
<dbReference type="InterPro" id="IPR036864">
    <property type="entry name" value="Zn2-C6_fun-type_DNA-bd_sf"/>
</dbReference>
<keyword evidence="4" id="KW-0238">DNA-binding</keyword>
<dbReference type="GO" id="GO:0000981">
    <property type="term" value="F:DNA-binding transcription factor activity, RNA polymerase II-specific"/>
    <property type="evidence" value="ECO:0007669"/>
    <property type="project" value="InterPro"/>
</dbReference>
<keyword evidence="10" id="KW-1185">Reference proteome</keyword>
<name>A0A0F4YLY6_RASE3</name>
<dbReference type="STRING" id="1408163.A0A0F4YLY6"/>
<evidence type="ECO:0000256" key="5">
    <source>
        <dbReference type="ARBA" id="ARBA00023163"/>
    </source>
</evidence>
<dbReference type="PANTHER" id="PTHR47338:SF5">
    <property type="entry name" value="ZN(II)2CYS6 TRANSCRIPTION FACTOR (EUROFUNG)"/>
    <property type="match status" value="1"/>
</dbReference>
<evidence type="ECO:0000256" key="3">
    <source>
        <dbReference type="ARBA" id="ARBA00023015"/>
    </source>
</evidence>
<dbReference type="PANTHER" id="PTHR47338">
    <property type="entry name" value="ZN(II)2CYS6 TRANSCRIPTION FACTOR (EUROFUNG)-RELATED"/>
    <property type="match status" value="1"/>
</dbReference>
<dbReference type="InterPro" id="IPR050815">
    <property type="entry name" value="TF_fung"/>
</dbReference>
<dbReference type="GO" id="GO:0008270">
    <property type="term" value="F:zinc ion binding"/>
    <property type="evidence" value="ECO:0007669"/>
    <property type="project" value="InterPro"/>
</dbReference>
<dbReference type="InterPro" id="IPR001138">
    <property type="entry name" value="Zn2Cys6_DnaBD"/>
</dbReference>
<evidence type="ECO:0000256" key="1">
    <source>
        <dbReference type="ARBA" id="ARBA00004123"/>
    </source>
</evidence>
<evidence type="ECO:0000313" key="9">
    <source>
        <dbReference type="EMBL" id="KKA19239.1"/>
    </source>
</evidence>
<dbReference type="SUPFAM" id="SSF57701">
    <property type="entry name" value="Zn2/Cys6 DNA-binding domain"/>
    <property type="match status" value="1"/>
</dbReference>
<evidence type="ECO:0000256" key="6">
    <source>
        <dbReference type="ARBA" id="ARBA00023242"/>
    </source>
</evidence>
<keyword evidence="2" id="KW-0479">Metal-binding</keyword>
<reference evidence="9 10" key="1">
    <citation type="submission" date="2015-04" db="EMBL/GenBank/DDBJ databases">
        <authorList>
            <person name="Heijne W.H."/>
            <person name="Fedorova N.D."/>
            <person name="Nierman W.C."/>
            <person name="Vollebregt A.W."/>
            <person name="Zhao Z."/>
            <person name="Wu L."/>
            <person name="Kumar M."/>
            <person name="Stam H."/>
            <person name="van den Berg M.A."/>
            <person name="Pel H.J."/>
        </authorList>
    </citation>
    <scope>NUCLEOTIDE SEQUENCE [LARGE SCALE GENOMIC DNA]</scope>
    <source>
        <strain evidence="9 10">CBS 393.64</strain>
    </source>
</reference>
<dbReference type="GeneID" id="25319081"/>
<evidence type="ECO:0000256" key="2">
    <source>
        <dbReference type="ARBA" id="ARBA00022723"/>
    </source>
</evidence>
<dbReference type="EMBL" id="LASV01000366">
    <property type="protein sequence ID" value="KKA19239.1"/>
    <property type="molecule type" value="Genomic_DNA"/>
</dbReference>
<dbReference type="OrthoDB" id="4898680at2759"/>
<comment type="subcellular location">
    <subcellularLocation>
        <location evidence="1">Nucleus</location>
    </subcellularLocation>
</comment>
<dbReference type="PROSITE" id="PS00463">
    <property type="entry name" value="ZN2_CY6_FUNGAL_1"/>
    <property type="match status" value="1"/>
</dbReference>
<dbReference type="GO" id="GO:0005634">
    <property type="term" value="C:nucleus"/>
    <property type="evidence" value="ECO:0007669"/>
    <property type="project" value="UniProtKB-SubCell"/>
</dbReference>
<comment type="caution">
    <text evidence="9">The sequence shown here is derived from an EMBL/GenBank/DDBJ whole genome shotgun (WGS) entry which is preliminary data.</text>
</comment>